<reference evidence="1" key="1">
    <citation type="journal article" date="2015" name="Nature">
        <title>Complex archaea that bridge the gap between prokaryotes and eukaryotes.</title>
        <authorList>
            <person name="Spang A."/>
            <person name="Saw J.H."/>
            <person name="Jorgensen S.L."/>
            <person name="Zaremba-Niedzwiedzka K."/>
            <person name="Martijn J."/>
            <person name="Lind A.E."/>
            <person name="van Eijk R."/>
            <person name="Schleper C."/>
            <person name="Guy L."/>
            <person name="Ettema T.J."/>
        </authorList>
    </citation>
    <scope>NUCLEOTIDE SEQUENCE</scope>
</reference>
<sequence length="87" mass="9866">MKRRMDMEKGEQEARDFLQEICSRGNVGAVRHFLDGWQLGEIATLLLVLAEKQKCDFPDLRHPQAGAAKWIAGVEMLEEALGKRTRA</sequence>
<accession>A0A0F9D735</accession>
<gene>
    <name evidence="1" type="ORF">LCGC14_2524020</name>
</gene>
<protein>
    <submittedName>
        <fullName evidence="1">Uncharacterized protein</fullName>
    </submittedName>
</protein>
<organism evidence="1">
    <name type="scientific">marine sediment metagenome</name>
    <dbReference type="NCBI Taxonomy" id="412755"/>
    <lineage>
        <taxon>unclassified sequences</taxon>
        <taxon>metagenomes</taxon>
        <taxon>ecological metagenomes</taxon>
    </lineage>
</organism>
<dbReference type="EMBL" id="LAZR01040787">
    <property type="protein sequence ID" value="KKL13611.1"/>
    <property type="molecule type" value="Genomic_DNA"/>
</dbReference>
<proteinExistence type="predicted"/>
<dbReference type="AlphaFoldDB" id="A0A0F9D735"/>
<name>A0A0F9D735_9ZZZZ</name>
<comment type="caution">
    <text evidence="1">The sequence shown here is derived from an EMBL/GenBank/DDBJ whole genome shotgun (WGS) entry which is preliminary data.</text>
</comment>
<evidence type="ECO:0000313" key="1">
    <source>
        <dbReference type="EMBL" id="KKL13611.1"/>
    </source>
</evidence>